<dbReference type="InterPro" id="IPR028057">
    <property type="entry name" value="DrrA_P4M"/>
</dbReference>
<evidence type="ECO:0000313" key="3">
    <source>
        <dbReference type="Proteomes" id="UP000002770"/>
    </source>
</evidence>
<reference evidence="2 3" key="1">
    <citation type="journal article" date="2011" name="BMC Genomics">
        <title>Insight into cross-talk between intra-amoebal pathogens.</title>
        <authorList>
            <person name="Gimenez G."/>
            <person name="Bertelli C."/>
            <person name="Moliner C."/>
            <person name="Robert C."/>
            <person name="Raoult D."/>
            <person name="Fournier P.E."/>
            <person name="Greub G."/>
        </authorList>
    </citation>
    <scope>NUCLEOTIDE SEQUENCE [LARGE SCALE GENOMIC DNA]</scope>
    <source>
        <strain evidence="2 3">LLAP12</strain>
    </source>
</reference>
<dbReference type="InParanoid" id="G9EKI0"/>
<proteinExistence type="predicted"/>
<dbReference type="STRING" id="658187.LDG_5714"/>
<evidence type="ECO:0000259" key="1">
    <source>
        <dbReference type="Pfam" id="PF14860"/>
    </source>
</evidence>
<dbReference type="AlphaFoldDB" id="G9EKI0"/>
<protein>
    <recommendedName>
        <fullName evidence="1">DrrA phosphatidylinositol 4-phosphate binding domain-containing protein</fullName>
    </recommendedName>
</protein>
<dbReference type="InterPro" id="IPR038346">
    <property type="entry name" value="DrrA_PI4P-bd_sf"/>
</dbReference>
<dbReference type="EMBL" id="JH413801">
    <property type="protein sequence ID" value="EHL32331.1"/>
    <property type="molecule type" value="Genomic_DNA"/>
</dbReference>
<dbReference type="HOGENOM" id="CLU_3062957_0_0_6"/>
<gene>
    <name evidence="2" type="ORF">LDG_5714</name>
</gene>
<dbReference type="Proteomes" id="UP000002770">
    <property type="component" value="Unassembled WGS sequence"/>
</dbReference>
<organism evidence="2 3">
    <name type="scientific">Legionella drancourtii LLAP12</name>
    <dbReference type="NCBI Taxonomy" id="658187"/>
    <lineage>
        <taxon>Bacteria</taxon>
        <taxon>Pseudomonadati</taxon>
        <taxon>Pseudomonadota</taxon>
        <taxon>Gammaproteobacteria</taxon>
        <taxon>Legionellales</taxon>
        <taxon>Legionellaceae</taxon>
        <taxon>Legionella</taxon>
    </lineage>
</organism>
<evidence type="ECO:0000313" key="2">
    <source>
        <dbReference type="EMBL" id="EHL32331.1"/>
    </source>
</evidence>
<sequence length="53" mass="6018">MQELKSKPEYKILEKGQGIATKVFGLETSSVKAFNKMVDEQGKNLSKKENKMK</sequence>
<dbReference type="Pfam" id="PF14860">
    <property type="entry name" value="DrrA_P4M"/>
    <property type="match status" value="1"/>
</dbReference>
<name>G9EKI0_9GAMM</name>
<accession>G9EKI0</accession>
<dbReference type="Gene3D" id="1.20.1280.280">
    <property type="match status" value="1"/>
</dbReference>
<dbReference type="GO" id="GO:0031267">
    <property type="term" value="F:small GTPase binding"/>
    <property type="evidence" value="ECO:0007669"/>
    <property type="project" value="InterPro"/>
</dbReference>
<feature type="domain" description="DrrA phosphatidylinositol 4-phosphate binding" evidence="1">
    <location>
        <begin position="2"/>
        <end position="49"/>
    </location>
</feature>
<dbReference type="GO" id="GO:0044161">
    <property type="term" value="C:host cell cytoplasmic vesicle"/>
    <property type="evidence" value="ECO:0007669"/>
    <property type="project" value="InterPro"/>
</dbReference>
<keyword evidence="3" id="KW-1185">Reference proteome</keyword>